<dbReference type="InterPro" id="IPR018511">
    <property type="entry name" value="Hemolysin-typ_Ca-bd_CS"/>
</dbReference>
<feature type="domain" description="Cadherin" evidence="4">
    <location>
        <begin position="688"/>
        <end position="785"/>
    </location>
</feature>
<feature type="compositionally biased region" description="Gly residues" evidence="3">
    <location>
        <begin position="618"/>
        <end position="631"/>
    </location>
</feature>
<comment type="subcellular location">
    <subcellularLocation>
        <location evidence="1">Secreted</location>
    </subcellularLocation>
</comment>
<name>A0ABS0HT07_9HYPH</name>
<keyword evidence="2" id="KW-0964">Secreted</keyword>
<keyword evidence="6" id="KW-1185">Reference proteome</keyword>
<sequence>MATLSKWGDRIDVGGGEKYNLQVAALANGTFVAVWSEFNDGEFDVYAQLYNADGSGRGPSFKINDVDETPSNQMFPAVTALKNGGFAVAWLDFENGGNSDIRVRTLDADGNPTSAERIAIHDVSRPPEGGYIAAHIESFGDSFVVMAKHGGAGEGVGAQFFDGQGEPRNFNLPGTNFQSYGGATIVGAPAGSTLEGKFITAALDTALDQILVQIHSAGGGVTYRSIDIAPLTDSVSVAALPGGRFMVAWKEIQENSIHKVRAIVYGSNGNSQAAYDLVAANSEIRDPVIAALPNGGFALAYRQNNDIWARTYKSDGVPDGQPLLVHNDVEDKQTEPTITVLIDGRFIVGWNNEGAGASTSLRAQILDSRDGMNWTGSGLEEHYIGSSENDIINGAGGSDTLLGGGGDDILIGGLGADTLIGGDEVNDGLDWASYIHAASGVVADLSDRNNNVGDNNEARGDIYIEISNLQGSNHGDSLTGNGQANSLSGLGGNDVLHGGGGNDHIHGGAGDDILRGGSGADTLIGGEEVDDGLDWASYMDATSGVTANLSNSALNRGEAAAGDVYIEISGLQGSNYGDSLTGNGQGNALSGLEGMDLLNGAGGNDDLHGGDGNDTLIGGAGNDTLDGGGGSDTAVFSGNRSQYQINRKTDGSLDVTVTGADGIDVLKNVRVLQFQDSVEAFKNAAPTSLSLSQASIVENAPRNVEVGTLAASDADGDRLTYSLVPGSSGSFAINGNKLVVNGPLDFETKPVHQVTIQASDGFGGVTSLNMNITVTNDTGETTPFTIRGTARADVLSGENGHDTIYGSGGNDQLTGNRGKDVFVFDSRLNKSSNVDKVMDFRYQDDSIYLDNKVFTKLGSGTFSKPKKFKSDMFTESKKAQDAEDRIVYDKKTGALYYDQDGTGAKAQIKIATITNKTKLYYHDFFVV</sequence>
<evidence type="ECO:0000313" key="5">
    <source>
        <dbReference type="EMBL" id="MBF9196618.1"/>
    </source>
</evidence>
<dbReference type="SUPFAM" id="SSF49313">
    <property type="entry name" value="Cadherin-like"/>
    <property type="match status" value="1"/>
</dbReference>
<dbReference type="InterPro" id="IPR001343">
    <property type="entry name" value="Hemolysn_Ca-bd"/>
</dbReference>
<gene>
    <name evidence="5" type="ORF">I2H36_11250</name>
</gene>
<comment type="caution">
    <text evidence="5">The sequence shown here is derived from an EMBL/GenBank/DDBJ whole genome shotgun (WGS) entry which is preliminary data.</text>
</comment>
<dbReference type="InterPro" id="IPR015919">
    <property type="entry name" value="Cadherin-like_sf"/>
</dbReference>
<evidence type="ECO:0000313" key="6">
    <source>
        <dbReference type="Proteomes" id="UP000611708"/>
    </source>
</evidence>
<dbReference type="Pfam" id="PF00028">
    <property type="entry name" value="Cadherin"/>
    <property type="match status" value="1"/>
</dbReference>
<evidence type="ECO:0000259" key="4">
    <source>
        <dbReference type="PROSITE" id="PS50268"/>
    </source>
</evidence>
<organism evidence="5 6">
    <name type="scientific">Microvirga terrestris</name>
    <dbReference type="NCBI Taxonomy" id="2791024"/>
    <lineage>
        <taxon>Bacteria</taxon>
        <taxon>Pseudomonadati</taxon>
        <taxon>Pseudomonadota</taxon>
        <taxon>Alphaproteobacteria</taxon>
        <taxon>Hyphomicrobiales</taxon>
        <taxon>Methylobacteriaceae</taxon>
        <taxon>Microvirga</taxon>
    </lineage>
</organism>
<dbReference type="InterPro" id="IPR002126">
    <property type="entry name" value="Cadherin-like_dom"/>
</dbReference>
<dbReference type="CDD" id="cd11304">
    <property type="entry name" value="Cadherin_repeat"/>
    <property type="match status" value="1"/>
</dbReference>
<evidence type="ECO:0000256" key="2">
    <source>
        <dbReference type="ARBA" id="ARBA00022525"/>
    </source>
</evidence>
<dbReference type="InterPro" id="IPR011049">
    <property type="entry name" value="Serralysin-like_metalloprot_C"/>
</dbReference>
<dbReference type="RefSeq" id="WP_196264000.1">
    <property type="nucleotide sequence ID" value="NZ_JADQDN010000005.1"/>
</dbReference>
<evidence type="ECO:0000256" key="3">
    <source>
        <dbReference type="SAM" id="MobiDB-lite"/>
    </source>
</evidence>
<reference evidence="5 6" key="1">
    <citation type="submission" date="2020-11" db="EMBL/GenBank/DDBJ databases">
        <authorList>
            <person name="Kim M.K."/>
        </authorList>
    </citation>
    <scope>NUCLEOTIDE SEQUENCE [LARGE SCALE GENOMIC DNA]</scope>
    <source>
        <strain evidence="5 6">BT290</strain>
    </source>
</reference>
<dbReference type="EMBL" id="JADQDN010000005">
    <property type="protein sequence ID" value="MBF9196618.1"/>
    <property type="molecule type" value="Genomic_DNA"/>
</dbReference>
<dbReference type="Proteomes" id="UP000611708">
    <property type="component" value="Unassembled WGS sequence"/>
</dbReference>
<feature type="region of interest" description="Disordered" evidence="3">
    <location>
        <begin position="603"/>
        <end position="633"/>
    </location>
</feature>
<accession>A0ABS0HT07</accession>
<dbReference type="PRINTS" id="PR00313">
    <property type="entry name" value="CABNDNGRPT"/>
</dbReference>
<dbReference type="PANTHER" id="PTHR38340">
    <property type="entry name" value="S-LAYER PROTEIN"/>
    <property type="match status" value="1"/>
</dbReference>
<dbReference type="SMART" id="SM00112">
    <property type="entry name" value="CA"/>
    <property type="match status" value="1"/>
</dbReference>
<dbReference type="Gene3D" id="2.150.10.10">
    <property type="entry name" value="Serralysin-like metalloprotease, C-terminal"/>
    <property type="match status" value="4"/>
</dbReference>
<proteinExistence type="predicted"/>
<dbReference type="SUPFAM" id="SSF51120">
    <property type="entry name" value="beta-Roll"/>
    <property type="match status" value="4"/>
</dbReference>
<dbReference type="PROSITE" id="PS50268">
    <property type="entry name" value="CADHERIN_2"/>
    <property type="match status" value="1"/>
</dbReference>
<evidence type="ECO:0000256" key="1">
    <source>
        <dbReference type="ARBA" id="ARBA00004613"/>
    </source>
</evidence>
<dbReference type="Pfam" id="PF00353">
    <property type="entry name" value="HemolysinCabind"/>
    <property type="match status" value="4"/>
</dbReference>
<dbReference type="PROSITE" id="PS00330">
    <property type="entry name" value="HEMOLYSIN_CALCIUM"/>
    <property type="match status" value="8"/>
</dbReference>
<dbReference type="PANTHER" id="PTHR38340:SF1">
    <property type="entry name" value="S-LAYER PROTEIN"/>
    <property type="match status" value="1"/>
</dbReference>
<dbReference type="InterPro" id="IPR050557">
    <property type="entry name" value="RTX_toxin/Mannuronan_C5-epim"/>
</dbReference>
<protein>
    <submittedName>
        <fullName evidence="5">Cadherin domain-containing protein</fullName>
    </submittedName>
</protein>